<evidence type="ECO:0000313" key="2">
    <source>
        <dbReference type="EMBL" id="KAF1963061.1"/>
    </source>
</evidence>
<evidence type="ECO:0000313" key="3">
    <source>
        <dbReference type="Proteomes" id="UP000800035"/>
    </source>
</evidence>
<reference evidence="2" key="1">
    <citation type="journal article" date="2020" name="Stud. Mycol.">
        <title>101 Dothideomycetes genomes: a test case for predicting lifestyles and emergence of pathogens.</title>
        <authorList>
            <person name="Haridas S."/>
            <person name="Albert R."/>
            <person name="Binder M."/>
            <person name="Bloem J."/>
            <person name="Labutti K."/>
            <person name="Salamov A."/>
            <person name="Andreopoulos B."/>
            <person name="Baker S."/>
            <person name="Barry K."/>
            <person name="Bills G."/>
            <person name="Bluhm B."/>
            <person name="Cannon C."/>
            <person name="Castanera R."/>
            <person name="Culley D."/>
            <person name="Daum C."/>
            <person name="Ezra D."/>
            <person name="Gonzalez J."/>
            <person name="Henrissat B."/>
            <person name="Kuo A."/>
            <person name="Liang C."/>
            <person name="Lipzen A."/>
            <person name="Lutzoni F."/>
            <person name="Magnuson J."/>
            <person name="Mondo S."/>
            <person name="Nolan M."/>
            <person name="Ohm R."/>
            <person name="Pangilinan J."/>
            <person name="Park H.-J."/>
            <person name="Ramirez L."/>
            <person name="Alfaro M."/>
            <person name="Sun H."/>
            <person name="Tritt A."/>
            <person name="Yoshinaga Y."/>
            <person name="Zwiers L.-H."/>
            <person name="Turgeon B."/>
            <person name="Goodwin S."/>
            <person name="Spatafora J."/>
            <person name="Crous P."/>
            <person name="Grigoriev I."/>
        </authorList>
    </citation>
    <scope>NUCLEOTIDE SEQUENCE</scope>
    <source>
        <strain evidence="2">CBS 675.92</strain>
    </source>
</reference>
<evidence type="ECO:0008006" key="4">
    <source>
        <dbReference type="Google" id="ProtNLM"/>
    </source>
</evidence>
<keyword evidence="1" id="KW-0472">Membrane</keyword>
<dbReference type="GO" id="GO:0016020">
    <property type="term" value="C:membrane"/>
    <property type="evidence" value="ECO:0007669"/>
    <property type="project" value="InterPro"/>
</dbReference>
<keyword evidence="1" id="KW-1133">Transmembrane helix</keyword>
<accession>A0A6A5UDR6</accession>
<gene>
    <name evidence="2" type="ORF">CC80DRAFT_104718</name>
</gene>
<dbReference type="AlphaFoldDB" id="A0A6A5UDR6"/>
<keyword evidence="1" id="KW-0812">Transmembrane</keyword>
<keyword evidence="3" id="KW-1185">Reference proteome</keyword>
<dbReference type="OrthoDB" id="341259at2759"/>
<dbReference type="EMBL" id="ML976978">
    <property type="protein sequence ID" value="KAF1963061.1"/>
    <property type="molecule type" value="Genomic_DNA"/>
</dbReference>
<sequence>MPEDVTGVFYTTFQPPSITAENPMLRYRDPFYWSHKIPNGPRKYLSTKRKSVGEASSSRGSTQCYALVFPCLSLDIITRQKNARADHKTVKENLSTSDHFTTSSIHFERTLDEAYYPALAEGDIGIRNDDQVITRSSRKKYGKDDDITPILMVPQLWLWAVGPTVISAYSMTRESGLFLPWQREVESTSRESGGESSLLRMGLILASHIDDFGEAFLQENIRFPVPSALDIFQTSVVSVLSQVNGYLDPKKTTDLNLWKEKDFIHDIWDIRSELTMIQEVLEQQQMVLDKLLIDGKWIDATTKVPKEKDTVPSIVNRILASRDRLLGYQNRIGKIQADAERIDKAVESMLNLKRTFAGIKEAHNSIILNAAVVGFTVITIIFAPLSFLVGLFALPTHGVRKFLETKNETKDMG</sequence>
<dbReference type="InterPro" id="IPR002523">
    <property type="entry name" value="MgTranspt_CorA/ZnTranspt_ZntB"/>
</dbReference>
<dbReference type="InterPro" id="IPR050829">
    <property type="entry name" value="CorA_MIT"/>
</dbReference>
<organism evidence="2 3">
    <name type="scientific">Byssothecium circinans</name>
    <dbReference type="NCBI Taxonomy" id="147558"/>
    <lineage>
        <taxon>Eukaryota</taxon>
        <taxon>Fungi</taxon>
        <taxon>Dikarya</taxon>
        <taxon>Ascomycota</taxon>
        <taxon>Pezizomycotina</taxon>
        <taxon>Dothideomycetes</taxon>
        <taxon>Pleosporomycetidae</taxon>
        <taxon>Pleosporales</taxon>
        <taxon>Massarineae</taxon>
        <taxon>Massarinaceae</taxon>
        <taxon>Byssothecium</taxon>
    </lineage>
</organism>
<evidence type="ECO:0000256" key="1">
    <source>
        <dbReference type="SAM" id="Phobius"/>
    </source>
</evidence>
<dbReference type="Pfam" id="PF01544">
    <property type="entry name" value="CorA"/>
    <property type="match status" value="1"/>
</dbReference>
<dbReference type="Proteomes" id="UP000800035">
    <property type="component" value="Unassembled WGS sequence"/>
</dbReference>
<dbReference type="GO" id="GO:0046873">
    <property type="term" value="F:metal ion transmembrane transporter activity"/>
    <property type="evidence" value="ECO:0007669"/>
    <property type="project" value="InterPro"/>
</dbReference>
<proteinExistence type="predicted"/>
<name>A0A6A5UDR6_9PLEO</name>
<feature type="transmembrane region" description="Helical" evidence="1">
    <location>
        <begin position="366"/>
        <end position="394"/>
    </location>
</feature>
<protein>
    <recommendedName>
        <fullName evidence="4">Cora-domain-containing protein</fullName>
    </recommendedName>
</protein>
<dbReference type="PANTHER" id="PTHR47685">
    <property type="entry name" value="MAGNESIUM TRANSPORT PROTEIN CORA"/>
    <property type="match status" value="1"/>
</dbReference>
<dbReference type="PANTHER" id="PTHR47685:SF1">
    <property type="entry name" value="MAGNESIUM TRANSPORT PROTEIN CORA"/>
    <property type="match status" value="1"/>
</dbReference>